<comment type="cofactor">
    <cofactor evidence="5">
        <name>Fe(2+)</name>
        <dbReference type="ChEBI" id="CHEBI:29033"/>
    </cofactor>
    <text evidence="5">Binds 1 Fe(2+) ion.</text>
</comment>
<dbReference type="CDD" id="cd00487">
    <property type="entry name" value="Pep_deformylase"/>
    <property type="match status" value="1"/>
</dbReference>
<reference evidence="7 8" key="1">
    <citation type="submission" date="2016-10" db="EMBL/GenBank/DDBJ databases">
        <authorList>
            <person name="Varghese N."/>
            <person name="Submissions S."/>
        </authorList>
    </citation>
    <scope>NUCLEOTIDE SEQUENCE [LARGE SCALE GENOMIC DNA]</scope>
    <source>
        <strain evidence="7 8">DSM 18839</strain>
    </source>
</reference>
<dbReference type="EMBL" id="FNBW01000004">
    <property type="protein sequence ID" value="SDF52546.1"/>
    <property type="molecule type" value="Genomic_DNA"/>
</dbReference>
<dbReference type="GO" id="GO:0046872">
    <property type="term" value="F:metal ion binding"/>
    <property type="evidence" value="ECO:0007669"/>
    <property type="project" value="UniProtKB-KW"/>
</dbReference>
<evidence type="ECO:0000256" key="3">
    <source>
        <dbReference type="ARBA" id="ARBA00022801"/>
    </source>
</evidence>
<dbReference type="PIRSF" id="PIRSF004749">
    <property type="entry name" value="Pep_def"/>
    <property type="match status" value="1"/>
</dbReference>
<dbReference type="InterPro" id="IPR023635">
    <property type="entry name" value="Peptide_deformylase"/>
</dbReference>
<dbReference type="GO" id="GO:0006412">
    <property type="term" value="P:translation"/>
    <property type="evidence" value="ECO:0007669"/>
    <property type="project" value="UniProtKB-UniRule"/>
</dbReference>
<comment type="similarity">
    <text evidence="1 5">Belongs to the polypeptide deformylase family.</text>
</comment>
<keyword evidence="2 5" id="KW-0479">Metal-binding</keyword>
<evidence type="ECO:0000256" key="6">
    <source>
        <dbReference type="SAM" id="MobiDB-lite"/>
    </source>
</evidence>
<dbReference type="PRINTS" id="PR01576">
    <property type="entry name" value="PDEFORMYLASE"/>
</dbReference>
<evidence type="ECO:0000256" key="1">
    <source>
        <dbReference type="ARBA" id="ARBA00010759"/>
    </source>
</evidence>
<evidence type="ECO:0000313" key="7">
    <source>
        <dbReference type="EMBL" id="SDF52546.1"/>
    </source>
</evidence>
<evidence type="ECO:0000313" key="8">
    <source>
        <dbReference type="Proteomes" id="UP000198615"/>
    </source>
</evidence>
<evidence type="ECO:0000256" key="2">
    <source>
        <dbReference type="ARBA" id="ARBA00022723"/>
    </source>
</evidence>
<dbReference type="Proteomes" id="UP000198615">
    <property type="component" value="Unassembled WGS sequence"/>
</dbReference>
<dbReference type="Gene3D" id="3.90.45.10">
    <property type="entry name" value="Peptide deformylase"/>
    <property type="match status" value="1"/>
</dbReference>
<comment type="function">
    <text evidence="5">Removes the formyl group from the N-terminal Met of newly synthesized proteins. Requires at least a dipeptide for an efficient rate of reaction. N-terminal L-methionine is a prerequisite for activity but the enzyme has broad specificity at other positions.</text>
</comment>
<name>A0A8G2BHV8_9PROT</name>
<accession>A0A8G2BHV8</accession>
<dbReference type="InterPro" id="IPR036821">
    <property type="entry name" value="Peptide_deformylase_sf"/>
</dbReference>
<protein>
    <recommendedName>
        <fullName evidence="5">Peptide deformylase</fullName>
        <shortName evidence="5">PDF</shortName>
        <ecNumber evidence="5">3.5.1.88</ecNumber>
    </recommendedName>
    <alternativeName>
        <fullName evidence="5">Polypeptide deformylase</fullName>
    </alternativeName>
</protein>
<keyword evidence="5" id="KW-0408">Iron</keyword>
<dbReference type="FunFam" id="3.90.45.10:FF:000003">
    <property type="entry name" value="Peptide deformylase"/>
    <property type="match status" value="1"/>
</dbReference>
<organism evidence="7 8">
    <name type="scientific">Thalassobaculum litoreum DSM 18839</name>
    <dbReference type="NCBI Taxonomy" id="1123362"/>
    <lineage>
        <taxon>Bacteria</taxon>
        <taxon>Pseudomonadati</taxon>
        <taxon>Pseudomonadota</taxon>
        <taxon>Alphaproteobacteria</taxon>
        <taxon>Rhodospirillales</taxon>
        <taxon>Thalassobaculaceae</taxon>
        <taxon>Thalassobaculum</taxon>
    </lineage>
</organism>
<dbReference type="SUPFAM" id="SSF56420">
    <property type="entry name" value="Peptide deformylase"/>
    <property type="match status" value="1"/>
</dbReference>
<dbReference type="NCBIfam" id="NF001159">
    <property type="entry name" value="PRK00150.1-3"/>
    <property type="match status" value="1"/>
</dbReference>
<dbReference type="EC" id="3.5.1.88" evidence="5"/>
<evidence type="ECO:0000256" key="4">
    <source>
        <dbReference type="ARBA" id="ARBA00022917"/>
    </source>
</evidence>
<keyword evidence="8" id="KW-1185">Reference proteome</keyword>
<dbReference type="RefSeq" id="WP_093149396.1">
    <property type="nucleotide sequence ID" value="NZ_FNBW01000004.1"/>
</dbReference>
<gene>
    <name evidence="5" type="primary">def</name>
    <name evidence="7" type="ORF">SAMN05660686_01543</name>
</gene>
<feature type="region of interest" description="Disordered" evidence="6">
    <location>
        <begin position="175"/>
        <end position="198"/>
    </location>
</feature>
<keyword evidence="4 5" id="KW-0648">Protein biosynthesis</keyword>
<feature type="binding site" evidence="5">
    <location>
        <position position="102"/>
    </location>
    <ligand>
        <name>Fe cation</name>
        <dbReference type="ChEBI" id="CHEBI:24875"/>
    </ligand>
</feature>
<dbReference type="AlphaFoldDB" id="A0A8G2BHV8"/>
<keyword evidence="3 5" id="KW-0378">Hydrolase</keyword>
<dbReference type="GO" id="GO:0042586">
    <property type="term" value="F:peptide deformylase activity"/>
    <property type="evidence" value="ECO:0007669"/>
    <property type="project" value="UniProtKB-UniRule"/>
</dbReference>
<feature type="active site" evidence="5">
    <location>
        <position position="145"/>
    </location>
</feature>
<feature type="binding site" evidence="5">
    <location>
        <position position="148"/>
    </location>
    <ligand>
        <name>Fe cation</name>
        <dbReference type="ChEBI" id="CHEBI:24875"/>
    </ligand>
</feature>
<dbReference type="NCBIfam" id="TIGR00079">
    <property type="entry name" value="pept_deformyl"/>
    <property type="match status" value="1"/>
</dbReference>
<sequence length="198" mass="21222">MSAKSIVRAGDPVLRRIAAPVADPRAPEVAELIREMEACLAEAGGIGLAAPQIGVSERVILVSVPAARRTDDPEDGPLPLTALVNPALTPIDDERALGMEGCLSIPGLRGEVPRWTRVRLTAVTPEGESVDTVMTGMRARVLQHEVDHLDGILYLDRMTDFTRFGYVEELIEADMRDVPPPSPGRDAAAPDPTEESAT</sequence>
<comment type="caution">
    <text evidence="7">The sequence shown here is derived from an EMBL/GenBank/DDBJ whole genome shotgun (WGS) entry which is preliminary data.</text>
</comment>
<proteinExistence type="inferred from homology"/>
<comment type="catalytic activity">
    <reaction evidence="5">
        <text>N-terminal N-formyl-L-methionyl-[peptide] + H2O = N-terminal L-methionyl-[peptide] + formate</text>
        <dbReference type="Rhea" id="RHEA:24420"/>
        <dbReference type="Rhea" id="RHEA-COMP:10639"/>
        <dbReference type="Rhea" id="RHEA-COMP:10640"/>
        <dbReference type="ChEBI" id="CHEBI:15377"/>
        <dbReference type="ChEBI" id="CHEBI:15740"/>
        <dbReference type="ChEBI" id="CHEBI:49298"/>
        <dbReference type="ChEBI" id="CHEBI:64731"/>
        <dbReference type="EC" id="3.5.1.88"/>
    </reaction>
</comment>
<dbReference type="PANTHER" id="PTHR10458">
    <property type="entry name" value="PEPTIDE DEFORMYLASE"/>
    <property type="match status" value="1"/>
</dbReference>
<dbReference type="PANTHER" id="PTHR10458:SF2">
    <property type="entry name" value="PEPTIDE DEFORMYLASE, MITOCHONDRIAL"/>
    <property type="match status" value="1"/>
</dbReference>
<dbReference type="HAMAP" id="MF_00163">
    <property type="entry name" value="Pep_deformylase"/>
    <property type="match status" value="1"/>
</dbReference>
<dbReference type="Pfam" id="PF01327">
    <property type="entry name" value="Pep_deformylase"/>
    <property type="match status" value="1"/>
</dbReference>
<feature type="binding site" evidence="5">
    <location>
        <position position="144"/>
    </location>
    <ligand>
        <name>Fe cation</name>
        <dbReference type="ChEBI" id="CHEBI:24875"/>
    </ligand>
</feature>
<dbReference type="OrthoDB" id="9804313at2"/>
<evidence type="ECO:0000256" key="5">
    <source>
        <dbReference type="HAMAP-Rule" id="MF_00163"/>
    </source>
</evidence>